<dbReference type="Proteomes" id="UP001652394">
    <property type="component" value="Unassembled WGS sequence"/>
</dbReference>
<protein>
    <submittedName>
        <fullName evidence="1">Rpn family recombination-promoting nuclease/putative transposase</fullName>
    </submittedName>
</protein>
<proteinExistence type="predicted"/>
<evidence type="ECO:0000313" key="1">
    <source>
        <dbReference type="EMBL" id="MCU6746299.1"/>
    </source>
</evidence>
<dbReference type="PANTHER" id="PTHR41317:SF1">
    <property type="entry name" value="PD-(D_E)XK NUCLEASE FAMILY TRANSPOSASE"/>
    <property type="match status" value="1"/>
</dbReference>
<dbReference type="PANTHER" id="PTHR41317">
    <property type="entry name" value="PD-(D_E)XK NUCLEASE FAMILY TRANSPOSASE"/>
    <property type="match status" value="1"/>
</dbReference>
<gene>
    <name evidence="1" type="ORF">OCV51_01265</name>
</gene>
<accession>A0ABT2T7Q1</accession>
<organism evidence="1 2">
    <name type="scientific">Faecalicatena acetigenes</name>
    <dbReference type="NCBI Taxonomy" id="2981790"/>
    <lineage>
        <taxon>Bacteria</taxon>
        <taxon>Bacillati</taxon>
        <taxon>Bacillota</taxon>
        <taxon>Clostridia</taxon>
        <taxon>Lachnospirales</taxon>
        <taxon>Lachnospiraceae</taxon>
        <taxon>Faecalicatena</taxon>
    </lineage>
</organism>
<feature type="non-terminal residue" evidence="1">
    <location>
        <position position="1"/>
    </location>
</feature>
<sequence length="268" mass="30876">IILGREVVLKLLPQTEKEQRSHPLNRYVRLDVWAMDEEDTVYNTEVQKENTGNLPKRSRFYQALIDSNLLAPGEVGFQKLNPVYIILICPFDLFGYGLYRYTFRMQCEEVPELSLKDDAVRIFLNTHGTNTEGVSEELVELLKYMEHTTEEVSRTCASERIHNIQKRIRAIKSSEKIGVKYMQAWEEKIMEQNKAREEGIREGHVSGLKEGISKGHASGLKEGMARGELKTLQELIEKKGQKGYSVEEIAEMLETDIETVQKLQKNKI</sequence>
<dbReference type="InterPro" id="IPR010106">
    <property type="entry name" value="RpnA"/>
</dbReference>
<reference evidence="1 2" key="1">
    <citation type="journal article" date="2021" name="ISME Commun">
        <title>Automated analysis of genomic sequences facilitates high-throughput and comprehensive description of bacteria.</title>
        <authorList>
            <person name="Hitch T.C.A."/>
        </authorList>
    </citation>
    <scope>NUCLEOTIDE SEQUENCE [LARGE SCALE GENOMIC DNA]</scope>
    <source>
        <strain evidence="1 2">H2_18</strain>
    </source>
</reference>
<dbReference type="RefSeq" id="WP_267303973.1">
    <property type="nucleotide sequence ID" value="NZ_JAOQJX010000001.1"/>
</dbReference>
<evidence type="ECO:0000313" key="2">
    <source>
        <dbReference type="Proteomes" id="UP001652394"/>
    </source>
</evidence>
<keyword evidence="2" id="KW-1185">Reference proteome</keyword>
<dbReference type="NCBIfam" id="TIGR01784">
    <property type="entry name" value="T_den_put_tspse"/>
    <property type="match status" value="1"/>
</dbReference>
<name>A0ABT2T7Q1_9FIRM</name>
<dbReference type="Pfam" id="PF12784">
    <property type="entry name" value="PDDEXK_2"/>
    <property type="match status" value="1"/>
</dbReference>
<dbReference type="EMBL" id="JAOQJX010000001">
    <property type="protein sequence ID" value="MCU6746299.1"/>
    <property type="molecule type" value="Genomic_DNA"/>
</dbReference>
<comment type="caution">
    <text evidence="1">The sequence shown here is derived from an EMBL/GenBank/DDBJ whole genome shotgun (WGS) entry which is preliminary data.</text>
</comment>